<evidence type="ECO:0000313" key="2">
    <source>
        <dbReference type="EMBL" id="MDO9712176.1"/>
    </source>
</evidence>
<proteinExistence type="predicted"/>
<accession>A0ABT9E7J9</accession>
<keyword evidence="3" id="KW-1185">Reference proteome</keyword>
<evidence type="ECO:0000313" key="3">
    <source>
        <dbReference type="Proteomes" id="UP001243009"/>
    </source>
</evidence>
<dbReference type="EMBL" id="JAUTWS010000041">
    <property type="protein sequence ID" value="MDO9712176.1"/>
    <property type="molecule type" value="Genomic_DNA"/>
</dbReference>
<reference evidence="2 3" key="1">
    <citation type="submission" date="2023-08" db="EMBL/GenBank/DDBJ databases">
        <title>The draft genome sequence of Paracraurococcus sp. LOR1-02.</title>
        <authorList>
            <person name="Kingkaew E."/>
            <person name="Tanasupawat S."/>
        </authorList>
    </citation>
    <scope>NUCLEOTIDE SEQUENCE [LARGE SCALE GENOMIC DNA]</scope>
    <source>
        <strain evidence="2 3">LOR1-02</strain>
    </source>
</reference>
<organism evidence="2 3">
    <name type="scientific">Paracraurococcus lichenis</name>
    <dbReference type="NCBI Taxonomy" id="3064888"/>
    <lineage>
        <taxon>Bacteria</taxon>
        <taxon>Pseudomonadati</taxon>
        <taxon>Pseudomonadota</taxon>
        <taxon>Alphaproteobacteria</taxon>
        <taxon>Acetobacterales</taxon>
        <taxon>Roseomonadaceae</taxon>
        <taxon>Paracraurococcus</taxon>
    </lineage>
</organism>
<comment type="caution">
    <text evidence="2">The sequence shown here is derived from an EMBL/GenBank/DDBJ whole genome shotgun (WGS) entry which is preliminary data.</text>
</comment>
<name>A0ABT9E7J9_9PROT</name>
<evidence type="ECO:0008006" key="4">
    <source>
        <dbReference type="Google" id="ProtNLM"/>
    </source>
</evidence>
<dbReference type="RefSeq" id="WP_305107031.1">
    <property type="nucleotide sequence ID" value="NZ_JAUTWS010000041.1"/>
</dbReference>
<feature type="compositionally biased region" description="Basic and acidic residues" evidence="1">
    <location>
        <begin position="81"/>
        <end position="93"/>
    </location>
</feature>
<dbReference type="Proteomes" id="UP001243009">
    <property type="component" value="Unassembled WGS sequence"/>
</dbReference>
<protein>
    <recommendedName>
        <fullName evidence="4">DUF3311 domain-containing protein</fullName>
    </recommendedName>
</protein>
<feature type="region of interest" description="Disordered" evidence="1">
    <location>
        <begin position="74"/>
        <end position="93"/>
    </location>
</feature>
<gene>
    <name evidence="2" type="ORF">Q7A36_27785</name>
</gene>
<sequence length="93" mass="11029">MRRLLPRIYKHEVLNLLLPLFLVPATLREPMRIPGLGPAPLLNWAVAGCYLVAVTCQFLEWRQRQDPGYWRRLNRSPRRPFPLDREGRPIDDR</sequence>
<evidence type="ECO:0000256" key="1">
    <source>
        <dbReference type="SAM" id="MobiDB-lite"/>
    </source>
</evidence>